<accession>A0A251SFW5</accession>
<keyword evidence="2" id="KW-1185">Reference proteome</keyword>
<dbReference type="AlphaFoldDB" id="A0A251SFW5"/>
<sequence length="50" mass="6016">MFSIDNNHRLLPILSFLKPQIVFLGVDYSDMFFRIDNYDMIYDSFLVYTS</sequence>
<protein>
    <submittedName>
        <fullName evidence="1">Uncharacterized protein</fullName>
    </submittedName>
</protein>
<gene>
    <name evidence="1" type="ORF">HannXRQ_Chr14g0431601</name>
</gene>
<dbReference type="InParanoid" id="A0A251SFW5"/>
<evidence type="ECO:0000313" key="1">
    <source>
        <dbReference type="EMBL" id="OTF97165.1"/>
    </source>
</evidence>
<dbReference type="Proteomes" id="UP000215914">
    <property type="component" value="Chromosome 14"/>
</dbReference>
<organism evidence="1 2">
    <name type="scientific">Helianthus annuus</name>
    <name type="common">Common sunflower</name>
    <dbReference type="NCBI Taxonomy" id="4232"/>
    <lineage>
        <taxon>Eukaryota</taxon>
        <taxon>Viridiplantae</taxon>
        <taxon>Streptophyta</taxon>
        <taxon>Embryophyta</taxon>
        <taxon>Tracheophyta</taxon>
        <taxon>Spermatophyta</taxon>
        <taxon>Magnoliopsida</taxon>
        <taxon>eudicotyledons</taxon>
        <taxon>Gunneridae</taxon>
        <taxon>Pentapetalae</taxon>
        <taxon>asterids</taxon>
        <taxon>campanulids</taxon>
        <taxon>Asterales</taxon>
        <taxon>Asteraceae</taxon>
        <taxon>Asteroideae</taxon>
        <taxon>Heliantheae alliance</taxon>
        <taxon>Heliantheae</taxon>
        <taxon>Helianthus</taxon>
    </lineage>
</organism>
<name>A0A251SFW5_HELAN</name>
<dbReference type="EMBL" id="CM007903">
    <property type="protein sequence ID" value="OTF97165.1"/>
    <property type="molecule type" value="Genomic_DNA"/>
</dbReference>
<proteinExistence type="predicted"/>
<evidence type="ECO:0000313" key="2">
    <source>
        <dbReference type="Proteomes" id="UP000215914"/>
    </source>
</evidence>
<reference evidence="2" key="1">
    <citation type="journal article" date="2017" name="Nature">
        <title>The sunflower genome provides insights into oil metabolism, flowering and Asterid evolution.</title>
        <authorList>
            <person name="Badouin H."/>
            <person name="Gouzy J."/>
            <person name="Grassa C.J."/>
            <person name="Murat F."/>
            <person name="Staton S.E."/>
            <person name="Cottret L."/>
            <person name="Lelandais-Briere C."/>
            <person name="Owens G.L."/>
            <person name="Carrere S."/>
            <person name="Mayjonade B."/>
            <person name="Legrand L."/>
            <person name="Gill N."/>
            <person name="Kane N.C."/>
            <person name="Bowers J.E."/>
            <person name="Hubner S."/>
            <person name="Bellec A."/>
            <person name="Berard A."/>
            <person name="Berges H."/>
            <person name="Blanchet N."/>
            <person name="Boniface M.C."/>
            <person name="Brunel D."/>
            <person name="Catrice O."/>
            <person name="Chaidir N."/>
            <person name="Claudel C."/>
            <person name="Donnadieu C."/>
            <person name="Faraut T."/>
            <person name="Fievet G."/>
            <person name="Helmstetter N."/>
            <person name="King M."/>
            <person name="Knapp S.J."/>
            <person name="Lai Z."/>
            <person name="Le Paslier M.C."/>
            <person name="Lippi Y."/>
            <person name="Lorenzon L."/>
            <person name="Mandel J.R."/>
            <person name="Marage G."/>
            <person name="Marchand G."/>
            <person name="Marquand E."/>
            <person name="Bret-Mestries E."/>
            <person name="Morien E."/>
            <person name="Nambeesan S."/>
            <person name="Nguyen T."/>
            <person name="Pegot-Espagnet P."/>
            <person name="Pouilly N."/>
            <person name="Raftis F."/>
            <person name="Sallet E."/>
            <person name="Schiex T."/>
            <person name="Thomas J."/>
            <person name="Vandecasteele C."/>
            <person name="Vares D."/>
            <person name="Vear F."/>
            <person name="Vautrin S."/>
            <person name="Crespi M."/>
            <person name="Mangin B."/>
            <person name="Burke J.M."/>
            <person name="Salse J."/>
            <person name="Munos S."/>
            <person name="Vincourt P."/>
            <person name="Rieseberg L.H."/>
            <person name="Langlade N.B."/>
        </authorList>
    </citation>
    <scope>NUCLEOTIDE SEQUENCE [LARGE SCALE GENOMIC DNA]</scope>
    <source>
        <strain evidence="2">cv. SF193</strain>
    </source>
</reference>